<evidence type="ECO:0000256" key="1">
    <source>
        <dbReference type="SAM" id="Phobius"/>
    </source>
</evidence>
<proteinExistence type="predicted"/>
<gene>
    <name evidence="2" type="ORF">GCM10009810_27970</name>
</gene>
<accession>A0ABN2KXB6</accession>
<protein>
    <submittedName>
        <fullName evidence="2">Uncharacterized protein</fullName>
    </submittedName>
</protein>
<feature type="transmembrane region" description="Helical" evidence="1">
    <location>
        <begin position="95"/>
        <end position="112"/>
    </location>
</feature>
<feature type="transmembrane region" description="Helical" evidence="1">
    <location>
        <begin position="124"/>
        <end position="145"/>
    </location>
</feature>
<dbReference type="EMBL" id="BAAAPN010000057">
    <property type="protein sequence ID" value="GAA1767678.1"/>
    <property type="molecule type" value="Genomic_DNA"/>
</dbReference>
<evidence type="ECO:0000313" key="2">
    <source>
        <dbReference type="EMBL" id="GAA1767678.1"/>
    </source>
</evidence>
<feature type="transmembrane region" description="Helical" evidence="1">
    <location>
        <begin position="29"/>
        <end position="54"/>
    </location>
</feature>
<keyword evidence="1" id="KW-0812">Transmembrane</keyword>
<keyword evidence="3" id="KW-1185">Reference proteome</keyword>
<feature type="transmembrane region" description="Helical" evidence="1">
    <location>
        <begin position="202"/>
        <end position="223"/>
    </location>
</feature>
<comment type="caution">
    <text evidence="2">The sequence shown here is derived from an EMBL/GenBank/DDBJ whole genome shotgun (WGS) entry which is preliminary data.</text>
</comment>
<organism evidence="2 3">
    <name type="scientific">Nostocoides vanveenii</name>
    <dbReference type="NCBI Taxonomy" id="330835"/>
    <lineage>
        <taxon>Bacteria</taxon>
        <taxon>Bacillati</taxon>
        <taxon>Actinomycetota</taxon>
        <taxon>Actinomycetes</taxon>
        <taxon>Micrococcales</taxon>
        <taxon>Intrasporangiaceae</taxon>
        <taxon>Nostocoides</taxon>
    </lineage>
</organism>
<keyword evidence="1" id="KW-1133">Transmembrane helix</keyword>
<keyword evidence="1" id="KW-0472">Membrane</keyword>
<reference evidence="2 3" key="1">
    <citation type="journal article" date="2019" name="Int. J. Syst. Evol. Microbiol.">
        <title>The Global Catalogue of Microorganisms (GCM) 10K type strain sequencing project: providing services to taxonomists for standard genome sequencing and annotation.</title>
        <authorList>
            <consortium name="The Broad Institute Genomics Platform"/>
            <consortium name="The Broad Institute Genome Sequencing Center for Infectious Disease"/>
            <person name="Wu L."/>
            <person name="Ma J."/>
        </authorList>
    </citation>
    <scope>NUCLEOTIDE SEQUENCE [LARGE SCALE GENOMIC DNA]</scope>
    <source>
        <strain evidence="2 3">JCM 15591</strain>
    </source>
</reference>
<feature type="transmembrane region" description="Helical" evidence="1">
    <location>
        <begin position="235"/>
        <end position="254"/>
    </location>
</feature>
<sequence length="259" mass="25714">MRVSHAAVAQGASFRSTLAGSATILGAMLLVLCEAAGETYVVLAVVLAALLLAWGWPHVTGTLSPLTTRVAILATAAASVLAVRYNSGGAPLRHFPVVLAIGVIIAFFGQLLRGDGRQRVSEGLIGDLAAVALVVSGMALTALPVVRAVDLPIALAMAGVALGVAGDDLAERFPGAALLINTALGALAGLGADRLFAAAAPLWAAAIVGALASLVATATRMAVRDLPGGRRAGMAAVTASAGLLAAGLVTYAMARLLLG</sequence>
<evidence type="ECO:0000313" key="3">
    <source>
        <dbReference type="Proteomes" id="UP001501475"/>
    </source>
</evidence>
<dbReference type="Proteomes" id="UP001501475">
    <property type="component" value="Unassembled WGS sequence"/>
</dbReference>
<name>A0ABN2KXB6_9MICO</name>